<gene>
    <name evidence="2" type="ORF">GGX14DRAFT_504672</name>
</gene>
<feature type="transmembrane region" description="Helical" evidence="1">
    <location>
        <begin position="20"/>
        <end position="44"/>
    </location>
</feature>
<protein>
    <submittedName>
        <fullName evidence="2">Uncharacterized protein</fullName>
    </submittedName>
</protein>
<sequence>MAPVPSDPDLASNLTSGLTSILACLIPALAFAYVAGVFWTLNYANRRKAPLGILMSQGSHRYAPIAYSFLVISGLVIIAIPAWVLLQYSVHHNYPNVDTRTAMRLGLFTACWTSVTAATFTILFVHPTWSRHPISSIGTQSIWILLTWAFWIASAAVLNSALPQLFNKDVCQQVVYCHHIQAIFSASSPSSINVARANDTIINTTSVSGLRMVLPLTQPVSSTAFTGGLILMMWLGWRCARD</sequence>
<evidence type="ECO:0000313" key="2">
    <source>
        <dbReference type="EMBL" id="KAJ7196849.1"/>
    </source>
</evidence>
<dbReference type="Proteomes" id="UP001219525">
    <property type="component" value="Unassembled WGS sequence"/>
</dbReference>
<feature type="transmembrane region" description="Helical" evidence="1">
    <location>
        <begin position="105"/>
        <end position="125"/>
    </location>
</feature>
<evidence type="ECO:0000313" key="3">
    <source>
        <dbReference type="Proteomes" id="UP001219525"/>
    </source>
</evidence>
<name>A0AAD6UXA3_9AGAR</name>
<feature type="non-terminal residue" evidence="2">
    <location>
        <position position="1"/>
    </location>
</feature>
<accession>A0AAD6UXA3</accession>
<keyword evidence="1" id="KW-0472">Membrane</keyword>
<evidence type="ECO:0000256" key="1">
    <source>
        <dbReference type="SAM" id="Phobius"/>
    </source>
</evidence>
<feature type="transmembrane region" description="Helical" evidence="1">
    <location>
        <begin position="65"/>
        <end position="85"/>
    </location>
</feature>
<proteinExistence type="predicted"/>
<dbReference type="EMBL" id="JARJCW010000081">
    <property type="protein sequence ID" value="KAJ7196849.1"/>
    <property type="molecule type" value="Genomic_DNA"/>
</dbReference>
<keyword evidence="1" id="KW-1133">Transmembrane helix</keyword>
<keyword evidence="3" id="KW-1185">Reference proteome</keyword>
<reference evidence="2" key="1">
    <citation type="submission" date="2023-03" db="EMBL/GenBank/DDBJ databases">
        <title>Massive genome expansion in bonnet fungi (Mycena s.s.) driven by repeated elements and novel gene families across ecological guilds.</title>
        <authorList>
            <consortium name="Lawrence Berkeley National Laboratory"/>
            <person name="Harder C.B."/>
            <person name="Miyauchi S."/>
            <person name="Viragh M."/>
            <person name="Kuo A."/>
            <person name="Thoen E."/>
            <person name="Andreopoulos B."/>
            <person name="Lu D."/>
            <person name="Skrede I."/>
            <person name="Drula E."/>
            <person name="Henrissat B."/>
            <person name="Morin E."/>
            <person name="Kohler A."/>
            <person name="Barry K."/>
            <person name="LaButti K."/>
            <person name="Morin E."/>
            <person name="Salamov A."/>
            <person name="Lipzen A."/>
            <person name="Mereny Z."/>
            <person name="Hegedus B."/>
            <person name="Baldrian P."/>
            <person name="Stursova M."/>
            <person name="Weitz H."/>
            <person name="Taylor A."/>
            <person name="Grigoriev I.V."/>
            <person name="Nagy L.G."/>
            <person name="Martin F."/>
            <person name="Kauserud H."/>
        </authorList>
    </citation>
    <scope>NUCLEOTIDE SEQUENCE</scope>
    <source>
        <strain evidence="2">9144</strain>
    </source>
</reference>
<keyword evidence="1" id="KW-0812">Transmembrane</keyword>
<organism evidence="2 3">
    <name type="scientific">Mycena pura</name>
    <dbReference type="NCBI Taxonomy" id="153505"/>
    <lineage>
        <taxon>Eukaryota</taxon>
        <taxon>Fungi</taxon>
        <taxon>Dikarya</taxon>
        <taxon>Basidiomycota</taxon>
        <taxon>Agaricomycotina</taxon>
        <taxon>Agaricomycetes</taxon>
        <taxon>Agaricomycetidae</taxon>
        <taxon>Agaricales</taxon>
        <taxon>Marasmiineae</taxon>
        <taxon>Mycenaceae</taxon>
        <taxon>Mycena</taxon>
    </lineage>
</organism>
<comment type="caution">
    <text evidence="2">The sequence shown here is derived from an EMBL/GenBank/DDBJ whole genome shotgun (WGS) entry which is preliminary data.</text>
</comment>
<dbReference type="AlphaFoldDB" id="A0AAD6UXA3"/>
<feature type="transmembrane region" description="Helical" evidence="1">
    <location>
        <begin position="137"/>
        <end position="158"/>
    </location>
</feature>
<feature type="transmembrane region" description="Helical" evidence="1">
    <location>
        <begin position="220"/>
        <end position="237"/>
    </location>
</feature>